<dbReference type="SUPFAM" id="SSF53649">
    <property type="entry name" value="Alkaline phosphatase-like"/>
    <property type="match status" value="1"/>
</dbReference>
<proteinExistence type="inferred from homology"/>
<comment type="similarity">
    <text evidence="1">Belongs to the sulfatase family.</text>
</comment>
<dbReference type="InterPro" id="IPR050738">
    <property type="entry name" value="Sulfatase"/>
</dbReference>
<evidence type="ECO:0000259" key="6">
    <source>
        <dbReference type="Pfam" id="PF00884"/>
    </source>
</evidence>
<evidence type="ECO:0000256" key="4">
    <source>
        <dbReference type="ARBA" id="ARBA00022837"/>
    </source>
</evidence>
<dbReference type="Gene3D" id="3.40.720.10">
    <property type="entry name" value="Alkaline Phosphatase, subunit A"/>
    <property type="match status" value="1"/>
</dbReference>
<dbReference type="EMBL" id="JAPOHD010000005">
    <property type="protein sequence ID" value="MCY1719211.1"/>
    <property type="molecule type" value="Genomic_DNA"/>
</dbReference>
<protein>
    <submittedName>
        <fullName evidence="7">Arylsulfatase</fullName>
    </submittedName>
</protein>
<dbReference type="PANTHER" id="PTHR42693">
    <property type="entry name" value="ARYLSULFATASE FAMILY MEMBER"/>
    <property type="match status" value="1"/>
</dbReference>
<dbReference type="GO" id="GO:0004065">
    <property type="term" value="F:arylsulfatase activity"/>
    <property type="evidence" value="ECO:0007669"/>
    <property type="project" value="TreeGrafter"/>
</dbReference>
<dbReference type="Pfam" id="PF00884">
    <property type="entry name" value="Sulfatase"/>
    <property type="match status" value="1"/>
</dbReference>
<keyword evidence="3" id="KW-0378">Hydrolase</keyword>
<evidence type="ECO:0000256" key="1">
    <source>
        <dbReference type="ARBA" id="ARBA00008779"/>
    </source>
</evidence>
<feature type="chain" id="PRO_5040918597" evidence="5">
    <location>
        <begin position="21"/>
        <end position="512"/>
    </location>
</feature>
<dbReference type="GO" id="GO:0046872">
    <property type="term" value="F:metal ion binding"/>
    <property type="evidence" value="ECO:0007669"/>
    <property type="project" value="UniProtKB-KW"/>
</dbReference>
<evidence type="ECO:0000256" key="3">
    <source>
        <dbReference type="ARBA" id="ARBA00022801"/>
    </source>
</evidence>
<evidence type="ECO:0000313" key="8">
    <source>
        <dbReference type="Proteomes" id="UP001145087"/>
    </source>
</evidence>
<gene>
    <name evidence="7" type="ORF">OU798_02600</name>
</gene>
<reference evidence="7" key="1">
    <citation type="submission" date="2022-11" db="EMBL/GenBank/DDBJ databases">
        <title>Marilongibacter aestuarii gen. nov., sp. nov., isolated from tidal flat sediment.</title>
        <authorList>
            <person name="Jiayan W."/>
        </authorList>
    </citation>
    <scope>NUCLEOTIDE SEQUENCE</scope>
    <source>
        <strain evidence="7">Z1-6</strain>
    </source>
</reference>
<evidence type="ECO:0000313" key="7">
    <source>
        <dbReference type="EMBL" id="MCY1719211.1"/>
    </source>
</evidence>
<keyword evidence="2" id="KW-0479">Metal-binding</keyword>
<dbReference type="PROSITE" id="PS00149">
    <property type="entry name" value="SULFATASE_2"/>
    <property type="match status" value="1"/>
</dbReference>
<dbReference type="CDD" id="cd16143">
    <property type="entry name" value="ARS_like"/>
    <property type="match status" value="1"/>
</dbReference>
<dbReference type="Gene3D" id="3.30.1120.10">
    <property type="match status" value="1"/>
</dbReference>
<dbReference type="Proteomes" id="UP001145087">
    <property type="component" value="Unassembled WGS sequence"/>
</dbReference>
<keyword evidence="5" id="KW-0732">Signal</keyword>
<accession>A0A9X3F278</accession>
<evidence type="ECO:0000256" key="5">
    <source>
        <dbReference type="SAM" id="SignalP"/>
    </source>
</evidence>
<feature type="domain" description="Sulfatase N-terminal" evidence="6">
    <location>
        <begin position="38"/>
        <end position="405"/>
    </location>
</feature>
<feature type="signal peptide" evidence="5">
    <location>
        <begin position="1"/>
        <end position="20"/>
    </location>
</feature>
<evidence type="ECO:0000256" key="2">
    <source>
        <dbReference type="ARBA" id="ARBA00022723"/>
    </source>
</evidence>
<dbReference type="PROSITE" id="PS00523">
    <property type="entry name" value="SULFATASE_1"/>
    <property type="match status" value="1"/>
</dbReference>
<dbReference type="AlphaFoldDB" id="A0A9X3F278"/>
<dbReference type="InterPro" id="IPR000917">
    <property type="entry name" value="Sulfatase_N"/>
</dbReference>
<dbReference type="RefSeq" id="WP_343331546.1">
    <property type="nucleotide sequence ID" value="NZ_JAPOHD010000005.1"/>
</dbReference>
<dbReference type="PANTHER" id="PTHR42693:SF53">
    <property type="entry name" value="ENDO-4-O-SULFATASE"/>
    <property type="match status" value="1"/>
</dbReference>
<organism evidence="7 8">
    <name type="scientific">Draconibacterium aestuarii</name>
    <dbReference type="NCBI Taxonomy" id="2998507"/>
    <lineage>
        <taxon>Bacteria</taxon>
        <taxon>Pseudomonadati</taxon>
        <taxon>Bacteroidota</taxon>
        <taxon>Bacteroidia</taxon>
        <taxon>Marinilabiliales</taxon>
        <taxon>Prolixibacteraceae</taxon>
        <taxon>Draconibacterium</taxon>
    </lineage>
</organism>
<sequence length="512" mass="56983">MRTISTATILLVASILVLNACQNKKSKSVTPNKFRNQPNIVYILADDLGYGDISALNSESKIKTPHIDKLSQGGMTFTDVHSNSAVCTPTRYGILTGQYCWRSRIKKGVLLGYSPSLIEETTPTVAEFLQKQGYTTACIGKWHLGIDFKLKDGSYITGEPGVNFTSELIGYNKPEQIDFTQPAKGGPQGAGFDFSYVLPASLDFEPYMYLQNNLAVEAPTDSTPGNDLNAVPWATGAFWRKGLMAPSFSFEDVLPTFTNKAIEFLAQQKNAEKPFFLYFPMNAPHTPWLPTNEFKGSSQAGQYGDYVQMADAQVGKIIQSIKDNGLDENTLVVFTSDNGAYWRPELIKKYNHRSNFNFRGMKGDVWDGGHHIPFIVKWPGKVKAGSTSNQTISLTDFFATVQNLFNTTLPKPTDSFSFLSILENNDSSFTRPPVIHHSGSGKFAIRQGDWKMIEGLGSGGFTEPKFPEPKEGEPDGQLYNMKIDPQEKENRYLAEPEKVSKLKSLLKDIREY</sequence>
<dbReference type="InterPro" id="IPR017850">
    <property type="entry name" value="Alkaline_phosphatase_core_sf"/>
</dbReference>
<name>A0A9X3F278_9BACT</name>
<dbReference type="InterPro" id="IPR024607">
    <property type="entry name" value="Sulfatase_CS"/>
</dbReference>
<comment type="caution">
    <text evidence="7">The sequence shown here is derived from an EMBL/GenBank/DDBJ whole genome shotgun (WGS) entry which is preliminary data.</text>
</comment>
<keyword evidence="8" id="KW-1185">Reference proteome</keyword>
<keyword evidence="4" id="KW-0106">Calcium</keyword>